<feature type="chain" id="PRO_5002218265" evidence="2">
    <location>
        <begin position="34"/>
        <end position="312"/>
    </location>
</feature>
<sequence>MLMQQLPSSGLCTLPHLSILLFLNLCKLPHTSSQITPSSHHSLVLTSNRLLLWSTPSGQDWQASLEEMYPDSLLFCLFQVIVRSLDTNTRSNDGMGLLHFTQFCDSINIMEAEHMSAAETLNNWLAGLQFWHVISGAQWRGSQFLHHTRCGFFKMVPPFLCWAKCPPVTIDTLCILHNHLDLSDPFDVAISAVALVSFWSCHHLGELVIPSPNVMDALKHVTRSVLPLTHITVLKDVRATVFHIPCTPSGWTPMIHTVFLAYCNAIWVTQGFPDMPGHSFRIGGATELLLQGMNLDIVSTQGRWSSDAFLQY</sequence>
<feature type="signal peptide" evidence="2">
    <location>
        <begin position="1"/>
        <end position="33"/>
    </location>
</feature>
<dbReference type="InterPro" id="IPR011010">
    <property type="entry name" value="DNA_brk_join_enz"/>
</dbReference>
<name>A0A0C9ZVT3_9AGAM</name>
<dbReference type="GO" id="GO:0015074">
    <property type="term" value="P:DNA integration"/>
    <property type="evidence" value="ECO:0007669"/>
    <property type="project" value="InterPro"/>
</dbReference>
<dbReference type="InterPro" id="IPR052925">
    <property type="entry name" value="Phage_Integrase-like_Recomb"/>
</dbReference>
<dbReference type="PANTHER" id="PTHR34605">
    <property type="entry name" value="PHAGE_INTEGRASE DOMAIN-CONTAINING PROTEIN"/>
    <property type="match status" value="1"/>
</dbReference>
<keyword evidence="4" id="KW-1185">Reference proteome</keyword>
<reference evidence="3 4" key="1">
    <citation type="submission" date="2014-04" db="EMBL/GenBank/DDBJ databases">
        <authorList>
            <consortium name="DOE Joint Genome Institute"/>
            <person name="Kuo A."/>
            <person name="Ruytinx J."/>
            <person name="Rineau F."/>
            <person name="Colpaert J."/>
            <person name="Kohler A."/>
            <person name="Nagy L.G."/>
            <person name="Floudas D."/>
            <person name="Copeland A."/>
            <person name="Barry K.W."/>
            <person name="Cichocki N."/>
            <person name="Veneault-Fourrey C."/>
            <person name="LaButti K."/>
            <person name="Lindquist E.A."/>
            <person name="Lipzen A."/>
            <person name="Lundell T."/>
            <person name="Morin E."/>
            <person name="Murat C."/>
            <person name="Sun H."/>
            <person name="Tunlid A."/>
            <person name="Henrissat B."/>
            <person name="Grigoriev I.V."/>
            <person name="Hibbett D.S."/>
            <person name="Martin F."/>
            <person name="Nordberg H.P."/>
            <person name="Cantor M.N."/>
            <person name="Hua S.X."/>
        </authorList>
    </citation>
    <scope>NUCLEOTIDE SEQUENCE [LARGE SCALE GENOMIC DNA]</scope>
    <source>
        <strain evidence="3 4">UH-Slu-Lm8-n1</strain>
    </source>
</reference>
<dbReference type="SUPFAM" id="SSF56349">
    <property type="entry name" value="DNA breaking-rejoining enzymes"/>
    <property type="match status" value="1"/>
</dbReference>
<dbReference type="OrthoDB" id="3266428at2759"/>
<dbReference type="InParanoid" id="A0A0C9ZVT3"/>
<dbReference type="HOGENOM" id="CLU_003292_2_0_1"/>
<dbReference type="InterPro" id="IPR013762">
    <property type="entry name" value="Integrase-like_cat_sf"/>
</dbReference>
<protein>
    <submittedName>
        <fullName evidence="3">Uncharacterized protein</fullName>
    </submittedName>
</protein>
<evidence type="ECO:0000256" key="2">
    <source>
        <dbReference type="SAM" id="SignalP"/>
    </source>
</evidence>
<organism evidence="3 4">
    <name type="scientific">Suillus luteus UH-Slu-Lm8-n1</name>
    <dbReference type="NCBI Taxonomy" id="930992"/>
    <lineage>
        <taxon>Eukaryota</taxon>
        <taxon>Fungi</taxon>
        <taxon>Dikarya</taxon>
        <taxon>Basidiomycota</taxon>
        <taxon>Agaricomycotina</taxon>
        <taxon>Agaricomycetes</taxon>
        <taxon>Agaricomycetidae</taxon>
        <taxon>Boletales</taxon>
        <taxon>Suillineae</taxon>
        <taxon>Suillaceae</taxon>
        <taxon>Suillus</taxon>
    </lineage>
</organism>
<keyword evidence="2" id="KW-0732">Signal</keyword>
<gene>
    <name evidence="3" type="ORF">CY34DRAFT_27031</name>
</gene>
<evidence type="ECO:0000256" key="1">
    <source>
        <dbReference type="ARBA" id="ARBA00023172"/>
    </source>
</evidence>
<accession>A0A0C9ZVT3</accession>
<dbReference type="GO" id="GO:0003677">
    <property type="term" value="F:DNA binding"/>
    <property type="evidence" value="ECO:0007669"/>
    <property type="project" value="InterPro"/>
</dbReference>
<proteinExistence type="predicted"/>
<dbReference type="STRING" id="930992.A0A0C9ZVT3"/>
<dbReference type="EMBL" id="KN835933">
    <property type="protein sequence ID" value="KIK33481.1"/>
    <property type="molecule type" value="Genomic_DNA"/>
</dbReference>
<evidence type="ECO:0000313" key="4">
    <source>
        <dbReference type="Proteomes" id="UP000054485"/>
    </source>
</evidence>
<dbReference type="Proteomes" id="UP000054485">
    <property type="component" value="Unassembled WGS sequence"/>
</dbReference>
<keyword evidence="1" id="KW-0233">DNA recombination</keyword>
<dbReference type="GO" id="GO:0006310">
    <property type="term" value="P:DNA recombination"/>
    <property type="evidence" value="ECO:0007669"/>
    <property type="project" value="UniProtKB-KW"/>
</dbReference>
<reference evidence="4" key="2">
    <citation type="submission" date="2015-01" db="EMBL/GenBank/DDBJ databases">
        <title>Evolutionary Origins and Diversification of the Mycorrhizal Mutualists.</title>
        <authorList>
            <consortium name="DOE Joint Genome Institute"/>
            <consortium name="Mycorrhizal Genomics Consortium"/>
            <person name="Kohler A."/>
            <person name="Kuo A."/>
            <person name="Nagy L.G."/>
            <person name="Floudas D."/>
            <person name="Copeland A."/>
            <person name="Barry K.W."/>
            <person name="Cichocki N."/>
            <person name="Veneault-Fourrey C."/>
            <person name="LaButti K."/>
            <person name="Lindquist E.A."/>
            <person name="Lipzen A."/>
            <person name="Lundell T."/>
            <person name="Morin E."/>
            <person name="Murat C."/>
            <person name="Riley R."/>
            <person name="Ohm R."/>
            <person name="Sun H."/>
            <person name="Tunlid A."/>
            <person name="Henrissat B."/>
            <person name="Grigoriev I.V."/>
            <person name="Hibbett D.S."/>
            <person name="Martin F."/>
        </authorList>
    </citation>
    <scope>NUCLEOTIDE SEQUENCE [LARGE SCALE GENOMIC DNA]</scope>
    <source>
        <strain evidence="4">UH-Slu-Lm8-n1</strain>
    </source>
</reference>
<dbReference type="Gene3D" id="1.10.443.10">
    <property type="entry name" value="Intergrase catalytic core"/>
    <property type="match status" value="1"/>
</dbReference>
<dbReference type="AlphaFoldDB" id="A0A0C9ZVT3"/>
<dbReference type="PANTHER" id="PTHR34605:SF4">
    <property type="entry name" value="DNA ADENINE METHYLTRANSFERASE"/>
    <property type="match status" value="1"/>
</dbReference>
<evidence type="ECO:0000313" key="3">
    <source>
        <dbReference type="EMBL" id="KIK33481.1"/>
    </source>
</evidence>